<dbReference type="PANTHER" id="PTHR40661:SF3">
    <property type="entry name" value="FELS-1 PROPHAGE TRANSCRIPTIONAL REGULATOR"/>
    <property type="match status" value="1"/>
</dbReference>
<proteinExistence type="predicted"/>
<evidence type="ECO:0000259" key="5">
    <source>
        <dbReference type="Pfam" id="PF00717"/>
    </source>
</evidence>
<organism evidence="6 7">
    <name type="scientific">Caballeronia novacaledonica</name>
    <dbReference type="NCBI Taxonomy" id="1544861"/>
    <lineage>
        <taxon>Bacteria</taxon>
        <taxon>Pseudomonadati</taxon>
        <taxon>Pseudomonadota</taxon>
        <taxon>Betaproteobacteria</taxon>
        <taxon>Burkholderiales</taxon>
        <taxon>Burkholderiaceae</taxon>
        <taxon>Caballeronia</taxon>
    </lineage>
</organism>
<evidence type="ECO:0000313" key="7">
    <source>
        <dbReference type="Proteomes" id="UP000238169"/>
    </source>
</evidence>
<evidence type="ECO:0000256" key="3">
    <source>
        <dbReference type="ARBA" id="ARBA00023163"/>
    </source>
</evidence>
<feature type="region of interest" description="Disordered" evidence="4">
    <location>
        <begin position="89"/>
        <end position="121"/>
    </location>
</feature>
<dbReference type="EC" id="3.4.21.88" evidence="6"/>
<evidence type="ECO:0000313" key="6">
    <source>
        <dbReference type="EMBL" id="SPB16497.1"/>
    </source>
</evidence>
<dbReference type="InterPro" id="IPR015927">
    <property type="entry name" value="Peptidase_S24_S26A/B/C"/>
</dbReference>
<evidence type="ECO:0000256" key="2">
    <source>
        <dbReference type="ARBA" id="ARBA00023125"/>
    </source>
</evidence>
<feature type="compositionally biased region" description="Polar residues" evidence="4">
    <location>
        <begin position="98"/>
        <end position="111"/>
    </location>
</feature>
<dbReference type="Pfam" id="PF00717">
    <property type="entry name" value="Peptidase_S24"/>
    <property type="match status" value="1"/>
</dbReference>
<evidence type="ECO:0000256" key="1">
    <source>
        <dbReference type="ARBA" id="ARBA00023015"/>
    </source>
</evidence>
<dbReference type="GO" id="GO:0004252">
    <property type="term" value="F:serine-type endopeptidase activity"/>
    <property type="evidence" value="ECO:0007669"/>
    <property type="project" value="UniProtKB-EC"/>
</dbReference>
<keyword evidence="6" id="KW-0378">Hydrolase</keyword>
<dbReference type="SUPFAM" id="SSF51306">
    <property type="entry name" value="LexA/Signal peptidase"/>
    <property type="match status" value="1"/>
</dbReference>
<protein>
    <submittedName>
        <fullName evidence="6">LexA repressor</fullName>
        <ecNumber evidence="6">3.4.21.88</ecNumber>
    </submittedName>
</protein>
<keyword evidence="7" id="KW-1185">Reference proteome</keyword>
<dbReference type="AlphaFoldDB" id="A0A2U3I8Q3"/>
<name>A0A2U3I8Q3_9BURK</name>
<dbReference type="Gene3D" id="2.10.109.10">
    <property type="entry name" value="Umud Fragment, subunit A"/>
    <property type="match status" value="1"/>
</dbReference>
<sequence>MSSMCYCSGMNDLELNNLRVSLLKAAIDRVSEGNISEFGRRLGYKDGAFVRQMLNGSRVVSEKTIRAVEAIPGLRGWFNSASVSAAPSGTEHEAYKSDSANSDRNTPQVDSQPAEKGATLPTQIDAATLTSPARLKAALFQTAATSSELAGVAGVGVDVASQWLAGTGPELTISQAMAIQNTYGINMVWLTRGKGEPGVAVRFADEFRPIPITQWKPIPVVGMAQLGDNGHWADLEYPVGHGDGYVDFPTRDPHAYALKCDGDSMRPRIQAGEFVVIEPSQPVEAGDDVMLKSKDGRVMIKRFLYKRQGRTHVISVNDAHPAMSFTDDEIDKMHFVRAICRPSAWRPE</sequence>
<dbReference type="Proteomes" id="UP000238169">
    <property type="component" value="Unassembled WGS sequence"/>
</dbReference>
<reference evidence="7" key="1">
    <citation type="submission" date="2018-01" db="EMBL/GenBank/DDBJ databases">
        <authorList>
            <person name="Peeters C."/>
        </authorList>
    </citation>
    <scope>NUCLEOTIDE SEQUENCE [LARGE SCALE GENOMIC DNA]</scope>
</reference>
<dbReference type="CDD" id="cd06529">
    <property type="entry name" value="S24_LexA-like"/>
    <property type="match status" value="1"/>
</dbReference>
<feature type="domain" description="Peptidase S24/S26A/S26B/S26C" evidence="5">
    <location>
        <begin position="243"/>
        <end position="329"/>
    </location>
</feature>
<dbReference type="GO" id="GO:0003677">
    <property type="term" value="F:DNA binding"/>
    <property type="evidence" value="ECO:0007669"/>
    <property type="project" value="UniProtKB-KW"/>
</dbReference>
<dbReference type="InterPro" id="IPR036286">
    <property type="entry name" value="LexA/Signal_pep-like_sf"/>
</dbReference>
<dbReference type="PANTHER" id="PTHR40661">
    <property type="match status" value="1"/>
</dbReference>
<keyword evidence="2" id="KW-0238">DNA-binding</keyword>
<keyword evidence="1" id="KW-0805">Transcription regulation</keyword>
<dbReference type="EMBL" id="OGTP01000013">
    <property type="protein sequence ID" value="SPB16497.1"/>
    <property type="molecule type" value="Genomic_DNA"/>
</dbReference>
<accession>A0A2U3I8Q3</accession>
<dbReference type="InterPro" id="IPR039418">
    <property type="entry name" value="LexA-like"/>
</dbReference>
<gene>
    <name evidence="6" type="primary">lexA</name>
    <name evidence="6" type="ORF">NOV72_03697</name>
</gene>
<evidence type="ECO:0000256" key="4">
    <source>
        <dbReference type="SAM" id="MobiDB-lite"/>
    </source>
</evidence>
<keyword evidence="3" id="KW-0804">Transcription</keyword>